<evidence type="ECO:0000256" key="1">
    <source>
        <dbReference type="SAM" id="MobiDB-lite"/>
    </source>
</evidence>
<dbReference type="EMBL" id="JAWNGG020000056">
    <property type="protein sequence ID" value="KAK9305082.1"/>
    <property type="molecule type" value="Genomic_DNA"/>
</dbReference>
<protein>
    <submittedName>
        <fullName evidence="2">Uncharacterized protein</fullName>
    </submittedName>
</protein>
<dbReference type="Proteomes" id="UP001432146">
    <property type="component" value="Unassembled WGS sequence"/>
</dbReference>
<gene>
    <name evidence="2" type="ORF">QLX08_003771</name>
</gene>
<evidence type="ECO:0000313" key="3">
    <source>
        <dbReference type="Proteomes" id="UP001432146"/>
    </source>
</evidence>
<reference evidence="2 3" key="1">
    <citation type="submission" date="2024-05" db="EMBL/GenBank/DDBJ databases">
        <title>The nuclear and mitochondrial genome assemblies of Tetragonisca angustula (Apidae: Meliponini), a tiny yet remarkable pollinator in the Neotropics.</title>
        <authorList>
            <person name="Ferrari R."/>
            <person name="Ricardo P.C."/>
            <person name="Dias F.C."/>
            <person name="Araujo N.S."/>
            <person name="Soares D.O."/>
            <person name="Zhou Q.-S."/>
            <person name="Zhu C.-D."/>
            <person name="Coutinho L."/>
            <person name="Airas M.C."/>
            <person name="Batista T.M."/>
        </authorList>
    </citation>
    <scope>NUCLEOTIDE SEQUENCE [LARGE SCALE GENOMIC DNA]</scope>
    <source>
        <strain evidence="2">ASF017062</strain>
        <tissue evidence="2">Abdomen</tissue>
    </source>
</reference>
<name>A0AAW1A7K4_9HYME</name>
<evidence type="ECO:0000313" key="2">
    <source>
        <dbReference type="EMBL" id="KAK9305082.1"/>
    </source>
</evidence>
<feature type="compositionally biased region" description="Polar residues" evidence="1">
    <location>
        <begin position="100"/>
        <end position="115"/>
    </location>
</feature>
<dbReference type="AlphaFoldDB" id="A0AAW1A7K4"/>
<feature type="region of interest" description="Disordered" evidence="1">
    <location>
        <begin position="98"/>
        <end position="139"/>
    </location>
</feature>
<accession>A0AAW1A7K4</accession>
<proteinExistence type="predicted"/>
<keyword evidence="3" id="KW-1185">Reference proteome</keyword>
<sequence>MKTKSTSVQNFENLVEQMIDGALGNNEQMVQFHDTIYEKWNIKKLSALKTTDWIQNKTTSLESNEQNISATIAHRRFRRRKYKRSSLMIICKMPTDEENSMGQSEMTQVQNLASTNDKKSATNKSDNLNEPDETNHPATNDDAKIIKLWNNSSIFVKACKSESSDRLVKRQQSERKLSFEAWKNKKTIMYQRIFKKIKKEQQQKLLETLANVKWKKIAREAQIRKKQEDRYRRKQKLLCRKHLETIKQTNATINCNTINEAQIVNENVLNTSENERETKLDEEKRIVSSTVRESNSRKNKPLLINACMKNVEFHSWLNQLNWTLHKKYLREHRHLVRSFYCQPLYYGDTTFYIE</sequence>
<comment type="caution">
    <text evidence="2">The sequence shown here is derived from an EMBL/GenBank/DDBJ whole genome shotgun (WGS) entry which is preliminary data.</text>
</comment>
<organism evidence="2 3">
    <name type="scientific">Tetragonisca angustula</name>
    <dbReference type="NCBI Taxonomy" id="166442"/>
    <lineage>
        <taxon>Eukaryota</taxon>
        <taxon>Metazoa</taxon>
        <taxon>Ecdysozoa</taxon>
        <taxon>Arthropoda</taxon>
        <taxon>Hexapoda</taxon>
        <taxon>Insecta</taxon>
        <taxon>Pterygota</taxon>
        <taxon>Neoptera</taxon>
        <taxon>Endopterygota</taxon>
        <taxon>Hymenoptera</taxon>
        <taxon>Apocrita</taxon>
        <taxon>Aculeata</taxon>
        <taxon>Apoidea</taxon>
        <taxon>Anthophila</taxon>
        <taxon>Apidae</taxon>
        <taxon>Tetragonisca</taxon>
    </lineage>
</organism>